<dbReference type="CDD" id="cd01650">
    <property type="entry name" value="RT_nLTR_like"/>
    <property type="match status" value="1"/>
</dbReference>
<gene>
    <name evidence="3" type="primary">VvCHDp000001_605</name>
    <name evidence="3" type="ORF">CK203_011191</name>
</gene>
<dbReference type="Proteomes" id="UP000288805">
    <property type="component" value="Unassembled WGS sequence"/>
</dbReference>
<dbReference type="SUPFAM" id="SSF56219">
    <property type="entry name" value="DNase I-like"/>
    <property type="match status" value="1"/>
</dbReference>
<dbReference type="Pfam" id="PF14111">
    <property type="entry name" value="DUF4283"/>
    <property type="match status" value="1"/>
</dbReference>
<dbReference type="Pfam" id="PF00078">
    <property type="entry name" value="RVT_1"/>
    <property type="match status" value="1"/>
</dbReference>
<feature type="domain" description="Reverse transcriptase" evidence="2">
    <location>
        <begin position="1325"/>
        <end position="1580"/>
    </location>
</feature>
<evidence type="ECO:0000259" key="2">
    <source>
        <dbReference type="PROSITE" id="PS50878"/>
    </source>
</evidence>
<dbReference type="SUPFAM" id="SSF56672">
    <property type="entry name" value="DNA/RNA polymerases"/>
    <property type="match status" value="1"/>
</dbReference>
<dbReference type="PANTHER" id="PTHR33116:SF78">
    <property type="entry name" value="OS12G0587133 PROTEIN"/>
    <property type="match status" value="1"/>
</dbReference>
<evidence type="ECO:0000256" key="1">
    <source>
        <dbReference type="SAM" id="MobiDB-lite"/>
    </source>
</evidence>
<protein>
    <submittedName>
        <fullName evidence="3">Putative ribonuclease H protein</fullName>
    </submittedName>
</protein>
<evidence type="ECO:0000313" key="4">
    <source>
        <dbReference type="Proteomes" id="UP000288805"/>
    </source>
</evidence>
<feature type="compositionally biased region" description="Basic and acidic residues" evidence="1">
    <location>
        <begin position="187"/>
        <end position="205"/>
    </location>
</feature>
<dbReference type="Pfam" id="PF03372">
    <property type="entry name" value="Exo_endo_phos"/>
    <property type="match status" value="1"/>
</dbReference>
<comment type="caution">
    <text evidence="3">The sequence shown here is derived from an EMBL/GenBank/DDBJ whole genome shotgun (WGS) entry which is preliminary data.</text>
</comment>
<dbReference type="InterPro" id="IPR036691">
    <property type="entry name" value="Endo/exonu/phosph_ase_sf"/>
</dbReference>
<dbReference type="InterPro" id="IPR043502">
    <property type="entry name" value="DNA/RNA_pol_sf"/>
</dbReference>
<dbReference type="InterPro" id="IPR026960">
    <property type="entry name" value="RVT-Znf"/>
</dbReference>
<dbReference type="Pfam" id="PF13966">
    <property type="entry name" value="zf-RVT"/>
    <property type="match status" value="1"/>
</dbReference>
<feature type="region of interest" description="Disordered" evidence="1">
    <location>
        <begin position="187"/>
        <end position="214"/>
    </location>
</feature>
<accession>A0A438JYE1</accession>
<dbReference type="InterPro" id="IPR025558">
    <property type="entry name" value="DUF4283"/>
</dbReference>
<dbReference type="Gene3D" id="3.60.10.10">
    <property type="entry name" value="Endonuclease/exonuclease/phosphatase"/>
    <property type="match status" value="1"/>
</dbReference>
<dbReference type="PANTHER" id="PTHR33116">
    <property type="entry name" value="REVERSE TRANSCRIPTASE ZINC-BINDING DOMAIN-CONTAINING PROTEIN-RELATED-RELATED"/>
    <property type="match status" value="1"/>
</dbReference>
<name>A0A438JYE1_VITVI</name>
<dbReference type="InterPro" id="IPR005135">
    <property type="entry name" value="Endo/exonuclease/phosphatase"/>
</dbReference>
<organism evidence="3 4">
    <name type="scientific">Vitis vinifera</name>
    <name type="common">Grape</name>
    <dbReference type="NCBI Taxonomy" id="29760"/>
    <lineage>
        <taxon>Eukaryota</taxon>
        <taxon>Viridiplantae</taxon>
        <taxon>Streptophyta</taxon>
        <taxon>Embryophyta</taxon>
        <taxon>Tracheophyta</taxon>
        <taxon>Spermatophyta</taxon>
        <taxon>Magnoliopsida</taxon>
        <taxon>eudicotyledons</taxon>
        <taxon>Gunneridae</taxon>
        <taxon>Pentapetalae</taxon>
        <taxon>rosids</taxon>
        <taxon>Vitales</taxon>
        <taxon>Vitaceae</taxon>
        <taxon>Viteae</taxon>
        <taxon>Vitis</taxon>
    </lineage>
</organism>
<reference evidence="3 4" key="1">
    <citation type="journal article" date="2018" name="PLoS Genet.">
        <title>Population sequencing reveals clonal diversity and ancestral inbreeding in the grapevine cultivar Chardonnay.</title>
        <authorList>
            <person name="Roach M.J."/>
            <person name="Johnson D.L."/>
            <person name="Bohlmann J."/>
            <person name="van Vuuren H.J."/>
            <person name="Jones S.J."/>
            <person name="Pretorius I.S."/>
            <person name="Schmidt S.A."/>
            <person name="Borneman A.R."/>
        </authorList>
    </citation>
    <scope>NUCLEOTIDE SEQUENCE [LARGE SCALE GENOMIC DNA]</scope>
    <source>
        <strain evidence="4">cv. Chardonnay</strain>
        <tissue evidence="3">Leaf</tissue>
    </source>
</reference>
<evidence type="ECO:0000313" key="3">
    <source>
        <dbReference type="EMBL" id="RVX13972.1"/>
    </source>
</evidence>
<dbReference type="EMBL" id="QGNW01000022">
    <property type="protein sequence ID" value="RVX13972.1"/>
    <property type="molecule type" value="Genomic_DNA"/>
</dbReference>
<proteinExistence type="predicted"/>
<dbReference type="PROSITE" id="PS50878">
    <property type="entry name" value="RT_POL"/>
    <property type="match status" value="1"/>
</dbReference>
<dbReference type="GO" id="GO:0003824">
    <property type="term" value="F:catalytic activity"/>
    <property type="evidence" value="ECO:0007669"/>
    <property type="project" value="InterPro"/>
</dbReference>
<dbReference type="InterPro" id="IPR000477">
    <property type="entry name" value="RT_dom"/>
</dbReference>
<sequence>MRPSSGGINIAASAQKLDVDNRISLRYYYRIADNILKQIEEPIFFHLRAHCAKGFKARCLMSSCIDNFMSDVIFLHNVVRVDYISIIDLVKLGYCVLKALRRSWKLKNPRGSFSEALPEVLAVDALATGQCCLQLPSLWQKVVIGVRWVWWPFLLRALEIFAFIDHLVGNGLGLPYALERESERARERERESAREREGERARESACDGDDEEIGEASRKRSFTVESKTFELALEDRKGKCQVRVVEKKRGVSTWVRLGLDILGLFKEGLIHCIRDEKEGRWEKEWKERGKLYTLARGFNRAGVFLRLGVEDLERKRFCIFLPRGSRDKRGWTAMAEMVRQMEELAGRRTELQEVRTVGIITPAKSYAEAVRRTDRVSLNAIKMKVTREEIAGNLQKLEHCLVASWKSNEKEEDDLERLGNLWANSWGLKGKLGLAKLERGKALLEFEDIGEAHRVVSSGSRLMGGAHLRLDRWNPKTRCRVEEEMEQVTWVKIFSLPISLWSQGILKKIGEECGGFLDMDERTRSMREIQWARILVKTKGDFRPSLLEMEVEDEAYTVALWWEIRPVVRRLFSATENRRKEEVRGDLHSRAEKRVGKELVGAGNEDLQLPDDGRAVQENGPGPAPGIQTHGKVSWDWVCPDGRMDGPAACGPNMGLYGLEKDGGPNKIDGLLGRKLKNKAKVTGDSEAGPSWAAEMACLQLIEVGGPEREGPTAPLEKAGLLGCFSSRKGTFSEDPLMSLVLEASRREQRDVGLSMTDRVLEEEAKRYASFSHPKGIRAVGTPLLLFSNSDRAPEGESFDRPGGIEEELRGDMSTWLTVYEGNVENVDGSWKLGEVNKNSDVARGKEGNNGGFGSQHTENEKEDLWEEGSLAKFSQFLGFSTEGLEKEILSFLIKIRKRREKIHRQGEPVDSYPMKMKIITWNVRGANDSSKRKIIKNYIRNQRVDLMCIQETKIQEMSEGIVRSLGSGRFLDWRALNAEGAAGGILICWDKRVLEILDWEEVEREGMWEELGAIRGLWDDPWCLGGDFNITLFQHERSSQRRTSSAMRRFAEFVDDLELVDLPLQGGEFTWSGGLNNQAWARLDRFLVSPSWLDQFSGVTQGRTWWQGIEVRGSASYRLAVKMKEIKKKLKVWNKEVFGRLETNKASALHQVDFWDRVESERVLSMEEAELKKEAKDSFKKWVLLEEAHWRQHSRELWLKDGDKNTGFFHRMASAHRRHNTMDRIKVNGEWLVEEQEVREGVVNSFQQLLTEDMGWQADIGSIPVGCISLQDAESLETPFAENEIHSALMEMNGDKALARMALLLPFGKMHGTLPRRRSWRCLKSFMSIVPLPISLGGLYKLLAKVLANRLKKVIGKVVSIAQNAFVKGRQILDASLIANEVIDSWQKRKEKGLICKLDIEKAYDSINWKFLMKVLQKMGFGPKWMGWMWSCVSSAKFSILVNGVSAGFFPSTRGLRQGDPLSPYLFVMGMEVLDVLIRRAVEGGYISGCNIRGGSRTSLNISHLFFADDTIVFYEASKEQVSHLSWILFWFEAASGLRINLAKSEIIPVGDVEDILELAAELGGRVGSLPSHYLGLPLGVPNRATFMWDGVEERIRRRLALWKRQYISKGGRITLIKSTLASLPIYQLSIFRMPKSVAKRVEKSQRDFLWGGGNLEGKVHLVKWDAVCTEKHKGGLGLRRIATLNRALLGKWIWRFACEKNNFWNQVITTKYGQEDYGWRPKKVRGAAGVGVWKEIMKESDWCWENLAFIVGKGSKIKFWKDRWCTDIPLSQCFNQLFVLAVHRDATIEEMWDQDSGQGDWKLVFVRDFNDWEMDMVGELLHTLRGYRPSLEDDSVVWRQGRNGMFKIKEAYRQLDKPNVTVFPARRIWVDRVPTKVCFFAWEATWGKVLTLDRLQLRGVHLPNCCFLCGCEEENVNHILLHCIVTRALWDIIFGLIDVKWVLPETIKETLISWGGSFVGKKRKKIWKSIPLCIFWTVWKERNRLAFRGGELNIQKLKSSFVCNLWNWAKVYLGEESFSLIGFLEWIAST</sequence>